<accession>A0ABU7E4Q7</accession>
<keyword evidence="2" id="KW-1185">Reference proteome</keyword>
<comment type="caution">
    <text evidence="1">The sequence shown here is derived from an EMBL/GenBank/DDBJ whole genome shotgun (WGS) entry which is preliminary data.</text>
</comment>
<dbReference type="Proteomes" id="UP001352852">
    <property type="component" value="Unassembled WGS sequence"/>
</dbReference>
<proteinExistence type="predicted"/>
<name>A0ABU7E4Q7_9TELE</name>
<dbReference type="EMBL" id="JAHUTJ010044962">
    <property type="protein sequence ID" value="MED6282142.1"/>
    <property type="molecule type" value="Genomic_DNA"/>
</dbReference>
<sequence length="130" mass="14914">MLSLLKSIFIYMHIFCLKMTQKANFSPTLVLLNRTTDNMKTCSAGFLMTHSFRMSSSVNGTSSIRTADLALKKIPNIAWKTIAERLNMRTQRRRSQRTNYRSTQKYSHPSLFHSNQDLLCFSIADDRSGA</sequence>
<gene>
    <name evidence="1" type="ORF">CHARACLAT_028968</name>
</gene>
<organism evidence="1 2">
    <name type="scientific">Characodon lateralis</name>
    <dbReference type="NCBI Taxonomy" id="208331"/>
    <lineage>
        <taxon>Eukaryota</taxon>
        <taxon>Metazoa</taxon>
        <taxon>Chordata</taxon>
        <taxon>Craniata</taxon>
        <taxon>Vertebrata</taxon>
        <taxon>Euteleostomi</taxon>
        <taxon>Actinopterygii</taxon>
        <taxon>Neopterygii</taxon>
        <taxon>Teleostei</taxon>
        <taxon>Neoteleostei</taxon>
        <taxon>Acanthomorphata</taxon>
        <taxon>Ovalentaria</taxon>
        <taxon>Atherinomorphae</taxon>
        <taxon>Cyprinodontiformes</taxon>
        <taxon>Goodeidae</taxon>
        <taxon>Characodon</taxon>
    </lineage>
</organism>
<reference evidence="1 2" key="1">
    <citation type="submission" date="2021-06" db="EMBL/GenBank/DDBJ databases">
        <authorList>
            <person name="Palmer J.M."/>
        </authorList>
    </citation>
    <scope>NUCLEOTIDE SEQUENCE [LARGE SCALE GENOMIC DNA]</scope>
    <source>
        <strain evidence="1 2">CL_MEX2019</strain>
        <tissue evidence="1">Muscle</tissue>
    </source>
</reference>
<evidence type="ECO:0000313" key="2">
    <source>
        <dbReference type="Proteomes" id="UP001352852"/>
    </source>
</evidence>
<protein>
    <submittedName>
        <fullName evidence="1">Uncharacterized protein</fullName>
    </submittedName>
</protein>
<evidence type="ECO:0000313" key="1">
    <source>
        <dbReference type="EMBL" id="MED6282142.1"/>
    </source>
</evidence>